<feature type="region of interest" description="Disordered" evidence="5">
    <location>
        <begin position="58"/>
        <end position="93"/>
    </location>
</feature>
<dbReference type="GO" id="GO:0008270">
    <property type="term" value="F:zinc ion binding"/>
    <property type="evidence" value="ECO:0007669"/>
    <property type="project" value="UniProtKB-KW"/>
</dbReference>
<dbReference type="InterPro" id="IPR038207">
    <property type="entry name" value="DIX_dom_sf"/>
</dbReference>
<dbReference type="InterPro" id="IPR007588">
    <property type="entry name" value="Znf_FLYWCH"/>
</dbReference>
<dbReference type="InterPro" id="IPR019339">
    <property type="entry name" value="CIR_N_dom"/>
</dbReference>
<feature type="compositionally biased region" description="Basic and acidic residues" evidence="5">
    <location>
        <begin position="84"/>
        <end position="93"/>
    </location>
</feature>
<gene>
    <name evidence="7" type="ORF">DdX_00512</name>
</gene>
<dbReference type="Gene3D" id="2.40.240.130">
    <property type="match status" value="1"/>
</dbReference>
<keyword evidence="3" id="KW-0863">Zinc-finger</keyword>
<dbReference type="PANTHER" id="PTHR22093">
    <property type="entry name" value="LEUKOCYTE RECEPTOR CLUSTER LRC MEMBER 1"/>
    <property type="match status" value="1"/>
</dbReference>
<feature type="compositionally biased region" description="Low complexity" evidence="5">
    <location>
        <begin position="71"/>
        <end position="82"/>
    </location>
</feature>
<protein>
    <submittedName>
        <fullName evidence="7">FLYWCH zinc finger domain-containing protein</fullName>
    </submittedName>
</protein>
<evidence type="ECO:0000313" key="8">
    <source>
        <dbReference type="Proteomes" id="UP001201812"/>
    </source>
</evidence>
<evidence type="ECO:0000259" key="6">
    <source>
        <dbReference type="SMART" id="SM01083"/>
    </source>
</evidence>
<evidence type="ECO:0000256" key="3">
    <source>
        <dbReference type="ARBA" id="ARBA00022771"/>
    </source>
</evidence>
<dbReference type="EMBL" id="JAKKPZ010000001">
    <property type="protein sequence ID" value="KAI1728341.1"/>
    <property type="molecule type" value="Genomic_DNA"/>
</dbReference>
<comment type="caution">
    <text evidence="7">The sequence shown here is derived from an EMBL/GenBank/DDBJ whole genome shotgun (WGS) entry which is preliminary data.</text>
</comment>
<dbReference type="Proteomes" id="UP001201812">
    <property type="component" value="Unassembled WGS sequence"/>
</dbReference>
<keyword evidence="8" id="KW-1185">Reference proteome</keyword>
<evidence type="ECO:0000256" key="4">
    <source>
        <dbReference type="ARBA" id="ARBA00022833"/>
    </source>
</evidence>
<keyword evidence="2" id="KW-0479">Metal-binding</keyword>
<sequence length="534" mass="60493">MNILPKKKWHVRTKENMARVRRDEAKAAAEQKAIDDRIKLADHEDRIRRLKMRTGAEDEPGFFEGLSSKRTTSGEATSSATGNKEYEAEKKKEQHDWESKMGIMKRFAEDTKEYSKEKYWWENIPLVRETVIEKSTKATQSSSSSVEDKKRIIDAGISVFTATFMNRPLPRKATMALIKTERNKDMLAHEGHLYYQGKQREIQGVTTIYWRCKYLRRAPGAIAKCYGKAKSVNGEVTVTAEHNHLPTDSVHNLLAGKRRTAFQRMEILEGMKSGLLQKSEAGKDIFFANLVNKETGQRVANICNFCSCVYPLDADRQQRYHRKACSAFKQSISNPHLPSSTEGNSAEASSTTIDSVNNGASSFDSFSQSNGFELFDDTERNDKSSIEFLETLIDHHEAQQFSSVIGSPETPSGYTTAVMKCESYLPTENTQFAEYVNRDEAKEIAVTLKDTDGIPMVARISHTSPLTFAQFREIFLLPKNCHNKRFMFKSICEDGTAPFQWQLAMADSMYLPVFDGEIVCEAKTCCIEIAELKN</sequence>
<dbReference type="SUPFAM" id="SSF54236">
    <property type="entry name" value="Ubiquitin-like"/>
    <property type="match status" value="1"/>
</dbReference>
<evidence type="ECO:0000256" key="1">
    <source>
        <dbReference type="ARBA" id="ARBA00022687"/>
    </source>
</evidence>
<evidence type="ECO:0000313" key="7">
    <source>
        <dbReference type="EMBL" id="KAI1728341.1"/>
    </source>
</evidence>
<dbReference type="Pfam" id="PF00778">
    <property type="entry name" value="DIX"/>
    <property type="match status" value="1"/>
</dbReference>
<dbReference type="PANTHER" id="PTHR22093:SF0">
    <property type="entry name" value="LEUKOCYTE RECEPTOR CLUSTER MEMBER 1"/>
    <property type="match status" value="1"/>
</dbReference>
<name>A0AAD4NHJ0_9BILA</name>
<dbReference type="Gene3D" id="2.20.25.240">
    <property type="match status" value="1"/>
</dbReference>
<evidence type="ECO:0000256" key="2">
    <source>
        <dbReference type="ARBA" id="ARBA00022723"/>
    </source>
</evidence>
<evidence type="ECO:0000256" key="5">
    <source>
        <dbReference type="SAM" id="MobiDB-lite"/>
    </source>
</evidence>
<accession>A0AAD4NHJ0</accession>
<dbReference type="AlphaFoldDB" id="A0AAD4NHJ0"/>
<dbReference type="Pfam" id="PF04500">
    <property type="entry name" value="FLYWCH"/>
    <property type="match status" value="1"/>
</dbReference>
<dbReference type="Pfam" id="PF10197">
    <property type="entry name" value="Cir_N"/>
    <property type="match status" value="1"/>
</dbReference>
<organism evidence="7 8">
    <name type="scientific">Ditylenchus destructor</name>
    <dbReference type="NCBI Taxonomy" id="166010"/>
    <lineage>
        <taxon>Eukaryota</taxon>
        <taxon>Metazoa</taxon>
        <taxon>Ecdysozoa</taxon>
        <taxon>Nematoda</taxon>
        <taxon>Chromadorea</taxon>
        <taxon>Rhabditida</taxon>
        <taxon>Tylenchina</taxon>
        <taxon>Tylenchomorpha</taxon>
        <taxon>Sphaerularioidea</taxon>
        <taxon>Anguinidae</taxon>
        <taxon>Anguininae</taxon>
        <taxon>Ditylenchus</taxon>
    </lineage>
</organism>
<keyword evidence="1" id="KW-0879">Wnt signaling pathway</keyword>
<dbReference type="InterPro" id="IPR029071">
    <property type="entry name" value="Ubiquitin-like_domsf"/>
</dbReference>
<feature type="domain" description="CBF1-interacting co-repressor CIR N-terminal" evidence="6">
    <location>
        <begin position="8"/>
        <end position="44"/>
    </location>
</feature>
<dbReference type="GO" id="GO:0016055">
    <property type="term" value="P:Wnt signaling pathway"/>
    <property type="evidence" value="ECO:0007669"/>
    <property type="project" value="UniProtKB-KW"/>
</dbReference>
<keyword evidence="4" id="KW-0862">Zinc</keyword>
<dbReference type="InterPro" id="IPR039875">
    <property type="entry name" value="LENG1-like"/>
</dbReference>
<dbReference type="SMART" id="SM01083">
    <property type="entry name" value="Cir_N"/>
    <property type="match status" value="1"/>
</dbReference>
<proteinExistence type="predicted"/>
<dbReference type="InterPro" id="IPR001158">
    <property type="entry name" value="DIX"/>
</dbReference>
<reference evidence="7" key="1">
    <citation type="submission" date="2022-01" db="EMBL/GenBank/DDBJ databases">
        <title>Genome Sequence Resource for Two Populations of Ditylenchus destructor, the Migratory Endoparasitic Phytonematode.</title>
        <authorList>
            <person name="Zhang H."/>
            <person name="Lin R."/>
            <person name="Xie B."/>
        </authorList>
    </citation>
    <scope>NUCLEOTIDE SEQUENCE</scope>
    <source>
        <strain evidence="7">BazhouSP</strain>
    </source>
</reference>